<evidence type="ECO:0000256" key="4">
    <source>
        <dbReference type="ARBA" id="ARBA00022525"/>
    </source>
</evidence>
<feature type="chain" id="PRO_5008268592" description="CFEM domain-containing protein" evidence="12">
    <location>
        <begin position="21"/>
        <end position="355"/>
    </location>
</feature>
<keyword evidence="5" id="KW-0336">GPI-anchor</keyword>
<feature type="region of interest" description="Disordered" evidence="10">
    <location>
        <begin position="250"/>
        <end position="296"/>
    </location>
</feature>
<dbReference type="GeneID" id="28828971"/>
<dbReference type="GO" id="GO:0046872">
    <property type="term" value="F:metal ion binding"/>
    <property type="evidence" value="ECO:0007669"/>
    <property type="project" value="UniProtKB-UniRule"/>
</dbReference>
<dbReference type="GO" id="GO:0005576">
    <property type="term" value="C:extracellular region"/>
    <property type="evidence" value="ECO:0007669"/>
    <property type="project" value="UniProtKB-SubCell"/>
</dbReference>
<dbReference type="AlphaFoldDB" id="A0A194XTL4"/>
<dbReference type="InParanoid" id="A0A194XTL4"/>
<evidence type="ECO:0000313" key="14">
    <source>
        <dbReference type="EMBL" id="KUJ23481.1"/>
    </source>
</evidence>
<organism evidence="14 15">
    <name type="scientific">Mollisia scopiformis</name>
    <name type="common">Conifer needle endophyte fungus</name>
    <name type="synonym">Phialocephala scopiformis</name>
    <dbReference type="NCBI Taxonomy" id="149040"/>
    <lineage>
        <taxon>Eukaryota</taxon>
        <taxon>Fungi</taxon>
        <taxon>Dikarya</taxon>
        <taxon>Ascomycota</taxon>
        <taxon>Pezizomycotina</taxon>
        <taxon>Leotiomycetes</taxon>
        <taxon>Helotiales</taxon>
        <taxon>Mollisiaceae</taxon>
        <taxon>Mollisia</taxon>
    </lineage>
</organism>
<reference evidence="14 15" key="1">
    <citation type="submission" date="2015-10" db="EMBL/GenBank/DDBJ databases">
        <title>Full genome of DAOMC 229536 Phialocephala scopiformis, a fungal endophyte of spruce producing the potent anti-insectan compound rugulosin.</title>
        <authorList>
            <consortium name="DOE Joint Genome Institute"/>
            <person name="Walker A.K."/>
            <person name="Frasz S.L."/>
            <person name="Seifert K.A."/>
            <person name="Miller J.D."/>
            <person name="Mondo S.J."/>
            <person name="Labutti K."/>
            <person name="Lipzen A."/>
            <person name="Dockter R."/>
            <person name="Kennedy M."/>
            <person name="Grigoriev I.V."/>
            <person name="Spatafora J.W."/>
        </authorList>
    </citation>
    <scope>NUCLEOTIDE SEQUENCE [LARGE SCALE GENOMIC DNA]</scope>
    <source>
        <strain evidence="14 15">CBS 120377</strain>
    </source>
</reference>
<accession>A0A194XTL4</accession>
<comment type="subcellular location">
    <subcellularLocation>
        <location evidence="1">Membrane</location>
        <topology evidence="1">Lipid-anchor</topology>
        <topology evidence="1">GPI-anchor</topology>
    </subcellularLocation>
    <subcellularLocation>
        <location evidence="2">Secreted</location>
    </subcellularLocation>
</comment>
<evidence type="ECO:0000256" key="12">
    <source>
        <dbReference type="SAM" id="SignalP"/>
    </source>
</evidence>
<evidence type="ECO:0000256" key="7">
    <source>
        <dbReference type="ARBA" id="ARBA00023157"/>
    </source>
</evidence>
<feature type="transmembrane region" description="Helical" evidence="11">
    <location>
        <begin position="207"/>
        <end position="229"/>
    </location>
</feature>
<feature type="compositionally biased region" description="Polar residues" evidence="10">
    <location>
        <begin position="279"/>
        <end position="291"/>
    </location>
</feature>
<keyword evidence="5" id="KW-0325">Glycoprotein</keyword>
<keyword evidence="11" id="KW-0472">Membrane</keyword>
<feature type="disulfide bond" evidence="9">
    <location>
        <begin position="59"/>
        <end position="66"/>
    </location>
</feature>
<dbReference type="EMBL" id="KQ947405">
    <property type="protein sequence ID" value="KUJ23481.1"/>
    <property type="molecule type" value="Genomic_DNA"/>
</dbReference>
<evidence type="ECO:0000256" key="10">
    <source>
        <dbReference type="SAM" id="MobiDB-lite"/>
    </source>
</evidence>
<dbReference type="PROSITE" id="PS52012">
    <property type="entry name" value="CFEM"/>
    <property type="match status" value="1"/>
</dbReference>
<feature type="binding site" description="axial binding residue" evidence="9">
    <location>
        <position position="64"/>
    </location>
    <ligand>
        <name>heme</name>
        <dbReference type="ChEBI" id="CHEBI:30413"/>
    </ligand>
    <ligandPart>
        <name>Fe</name>
        <dbReference type="ChEBI" id="CHEBI:18248"/>
    </ligandPart>
</feature>
<comment type="caution">
    <text evidence="9">Lacks conserved residue(s) required for the propagation of feature annotation.</text>
</comment>
<keyword evidence="4" id="KW-0964">Secreted</keyword>
<name>A0A194XTL4_MOLSC</name>
<keyword evidence="7 9" id="KW-1015">Disulfide bond</keyword>
<evidence type="ECO:0000256" key="6">
    <source>
        <dbReference type="ARBA" id="ARBA00022729"/>
    </source>
</evidence>
<feature type="region of interest" description="Disordered" evidence="10">
    <location>
        <begin position="131"/>
        <end position="202"/>
    </location>
</feature>
<feature type="compositionally biased region" description="Polar residues" evidence="10">
    <location>
        <begin position="150"/>
        <end position="159"/>
    </location>
</feature>
<keyword evidence="11" id="KW-1133">Transmembrane helix</keyword>
<evidence type="ECO:0000256" key="3">
    <source>
        <dbReference type="ARBA" id="ARBA00010031"/>
    </source>
</evidence>
<dbReference type="Proteomes" id="UP000070700">
    <property type="component" value="Unassembled WGS sequence"/>
</dbReference>
<proteinExistence type="inferred from homology"/>
<feature type="domain" description="CFEM" evidence="13">
    <location>
        <begin position="6"/>
        <end position="128"/>
    </location>
</feature>
<dbReference type="GO" id="GO:0098552">
    <property type="term" value="C:side of membrane"/>
    <property type="evidence" value="ECO:0007669"/>
    <property type="project" value="UniProtKB-KW"/>
</dbReference>
<dbReference type="OrthoDB" id="3564567at2759"/>
<evidence type="ECO:0000256" key="9">
    <source>
        <dbReference type="PROSITE-ProRule" id="PRU01356"/>
    </source>
</evidence>
<dbReference type="InterPro" id="IPR008427">
    <property type="entry name" value="Extracellular_membr_CFEM_dom"/>
</dbReference>
<keyword evidence="9" id="KW-0479">Metal-binding</keyword>
<evidence type="ECO:0000256" key="1">
    <source>
        <dbReference type="ARBA" id="ARBA00004589"/>
    </source>
</evidence>
<keyword evidence="9" id="KW-0408">Iron</keyword>
<evidence type="ECO:0000256" key="5">
    <source>
        <dbReference type="ARBA" id="ARBA00022622"/>
    </source>
</evidence>
<feature type="disulfide bond" evidence="9">
    <location>
        <begin position="68"/>
        <end position="101"/>
    </location>
</feature>
<keyword evidence="8" id="KW-0449">Lipoprotein</keyword>
<keyword evidence="9" id="KW-0349">Heme</keyword>
<protein>
    <recommendedName>
        <fullName evidence="13">CFEM domain-containing protein</fullName>
    </recommendedName>
</protein>
<keyword evidence="15" id="KW-1185">Reference proteome</keyword>
<keyword evidence="11" id="KW-0812">Transmembrane</keyword>
<evidence type="ECO:0000256" key="2">
    <source>
        <dbReference type="ARBA" id="ARBA00004613"/>
    </source>
</evidence>
<evidence type="ECO:0000256" key="11">
    <source>
        <dbReference type="SAM" id="Phobius"/>
    </source>
</evidence>
<feature type="signal peptide" evidence="12">
    <location>
        <begin position="1"/>
        <end position="20"/>
    </location>
</feature>
<gene>
    <name evidence="14" type="ORF">LY89DRAFT_728226</name>
</gene>
<sequence>MQVSTFLLFLTSLLLSLVAAGGNPATFWSDYPACEDNCHQSVWASQSCTLSNSCSCSGCLCLADSCLCETASWLTAVAQCIGAQCGSSGVINAAGIASSACEGAGFLLVLPSASLVSIGMAALPAATTQGSTAKSTTGSGTGGSVVQGDATPTVTSTAPSQAGSTQVTTTAVSTTVGLQTNPSTTHHLSSGTTLPSTSSDLSSGAKAGIGIGAALAVGIIIALLAFIFYQRRRHSNNDVRPERRAASLGTFELSDTGKPISGTKRKPIATERTRPSELQGGSSLSSKTETATFPEGERLLNVAEMQAPLTVDEKQELQRRRRAAELSVTGPDIPVATGFGERNELEARRRVYEMA</sequence>
<dbReference type="RefSeq" id="XP_018077836.1">
    <property type="nucleotide sequence ID" value="XM_018219245.1"/>
</dbReference>
<comment type="similarity">
    <text evidence="3">Belongs to the RBT5 family.</text>
</comment>
<evidence type="ECO:0000259" key="13">
    <source>
        <dbReference type="PROSITE" id="PS52012"/>
    </source>
</evidence>
<evidence type="ECO:0000256" key="8">
    <source>
        <dbReference type="ARBA" id="ARBA00023288"/>
    </source>
</evidence>
<evidence type="ECO:0000313" key="15">
    <source>
        <dbReference type="Proteomes" id="UP000070700"/>
    </source>
</evidence>
<feature type="compositionally biased region" description="Low complexity" evidence="10">
    <location>
        <begin position="160"/>
        <end position="202"/>
    </location>
</feature>
<dbReference type="KEGG" id="psco:LY89DRAFT_728226"/>
<keyword evidence="6 12" id="KW-0732">Signal</keyword>